<dbReference type="Proteomes" id="UP001141650">
    <property type="component" value="Unassembled WGS sequence"/>
</dbReference>
<accession>A0AA41XT75</accession>
<comment type="caution">
    <text evidence="2">The sequence shown here is derived from an EMBL/GenBank/DDBJ whole genome shotgun (WGS) entry which is preliminary data.</text>
</comment>
<feature type="non-terminal residue" evidence="2">
    <location>
        <position position="141"/>
    </location>
</feature>
<name>A0AA41XT75_9MYCO</name>
<evidence type="ECO:0000256" key="1">
    <source>
        <dbReference type="SAM" id="MobiDB-lite"/>
    </source>
</evidence>
<feature type="region of interest" description="Disordered" evidence="1">
    <location>
        <begin position="1"/>
        <end position="80"/>
    </location>
</feature>
<reference evidence="2" key="1">
    <citation type="submission" date="2020-07" db="EMBL/GenBank/DDBJ databases">
        <authorList>
            <person name="Pettersson B.M.F."/>
            <person name="Behra P.R.K."/>
            <person name="Ramesh M."/>
            <person name="Das S."/>
            <person name="Dasgupta S."/>
            <person name="Kirsebom L.A."/>
        </authorList>
    </citation>
    <scope>NUCLEOTIDE SEQUENCE</scope>
    <source>
        <strain evidence="2">CCUG 55640</strain>
    </source>
</reference>
<reference evidence="2" key="2">
    <citation type="journal article" date="2022" name="BMC Genomics">
        <title>Comparative genome analysis of mycobacteria focusing on tRNA and non-coding RNA.</title>
        <authorList>
            <person name="Behra P.R.K."/>
            <person name="Pettersson B.M.F."/>
            <person name="Ramesh M."/>
            <person name="Das S."/>
            <person name="Dasgupta S."/>
            <person name="Kirsebom L.A."/>
        </authorList>
    </citation>
    <scope>NUCLEOTIDE SEQUENCE</scope>
    <source>
        <strain evidence="2">CCUG 55640</strain>
    </source>
</reference>
<evidence type="ECO:0008006" key="4">
    <source>
        <dbReference type="Google" id="ProtNLM"/>
    </source>
</evidence>
<evidence type="ECO:0000313" key="3">
    <source>
        <dbReference type="Proteomes" id="UP001141650"/>
    </source>
</evidence>
<gene>
    <name evidence="2" type="ORF">H7K38_23355</name>
</gene>
<dbReference type="EMBL" id="JACKVH010000021">
    <property type="protein sequence ID" value="MCV7381571.1"/>
    <property type="molecule type" value="Genomic_DNA"/>
</dbReference>
<proteinExistence type="predicted"/>
<organism evidence="2 3">
    <name type="scientific">Mycobacterium alsense</name>
    <dbReference type="NCBI Taxonomy" id="324058"/>
    <lineage>
        <taxon>Bacteria</taxon>
        <taxon>Bacillati</taxon>
        <taxon>Actinomycetota</taxon>
        <taxon>Actinomycetes</taxon>
        <taxon>Mycobacteriales</taxon>
        <taxon>Mycobacteriaceae</taxon>
        <taxon>Mycobacterium</taxon>
    </lineage>
</organism>
<sequence length="141" mass="14644">MNDDLVARGKALADSGKHLSPPVTVEHNGHAQTAVPGSRTQGTEPGTDAVPGSRNRTGTAVNGAVPGSLPPIPEPGTDDEKPLYVDISALLDGTAPEPPKPVLLKRSDGHRLFYAGQVNLLFGDPESGKTWICFACAVEAL</sequence>
<protein>
    <recommendedName>
        <fullName evidence="4">AAA family ATPase</fullName>
    </recommendedName>
</protein>
<dbReference type="AlphaFoldDB" id="A0AA41XT75"/>
<evidence type="ECO:0000313" key="2">
    <source>
        <dbReference type="EMBL" id="MCV7381571.1"/>
    </source>
</evidence>